<keyword evidence="4 9" id="KW-0548">Nucleotidyltransferase</keyword>
<evidence type="ECO:0000256" key="6">
    <source>
        <dbReference type="ARBA" id="ARBA00022840"/>
    </source>
</evidence>
<gene>
    <name evidence="9" type="ORF">MNBD_GAMMA25-2080</name>
</gene>
<keyword evidence="6" id="KW-0067">ATP-binding</keyword>
<dbReference type="NCBIfam" id="NF000840">
    <property type="entry name" value="PRK00071.1-3"/>
    <property type="match status" value="1"/>
</dbReference>
<dbReference type="EC" id="2.7.7.18" evidence="9"/>
<evidence type="ECO:0000256" key="7">
    <source>
        <dbReference type="ARBA" id="ARBA00023027"/>
    </source>
</evidence>
<dbReference type="GO" id="GO:0009435">
    <property type="term" value="P:NAD+ biosynthetic process"/>
    <property type="evidence" value="ECO:0007669"/>
    <property type="project" value="UniProtKB-UniPathway"/>
</dbReference>
<keyword evidence="2" id="KW-0662">Pyridine nucleotide biosynthesis</keyword>
<evidence type="ECO:0000256" key="4">
    <source>
        <dbReference type="ARBA" id="ARBA00022695"/>
    </source>
</evidence>
<comment type="pathway">
    <text evidence="1">Cofactor biosynthesis; NAD(+) biosynthesis.</text>
</comment>
<proteinExistence type="inferred from homology"/>
<evidence type="ECO:0000256" key="2">
    <source>
        <dbReference type="ARBA" id="ARBA00022642"/>
    </source>
</evidence>
<dbReference type="AlphaFoldDB" id="A0A3B1BXU9"/>
<reference evidence="9" key="1">
    <citation type="submission" date="2018-06" db="EMBL/GenBank/DDBJ databases">
        <authorList>
            <person name="Zhirakovskaya E."/>
        </authorList>
    </citation>
    <scope>NUCLEOTIDE SEQUENCE</scope>
</reference>
<dbReference type="Gene3D" id="3.40.50.620">
    <property type="entry name" value="HUPs"/>
    <property type="match status" value="1"/>
</dbReference>
<keyword evidence="7" id="KW-0520">NAD</keyword>
<keyword evidence="3 9" id="KW-0808">Transferase</keyword>
<organism evidence="9">
    <name type="scientific">hydrothermal vent metagenome</name>
    <dbReference type="NCBI Taxonomy" id="652676"/>
    <lineage>
        <taxon>unclassified sequences</taxon>
        <taxon>metagenomes</taxon>
        <taxon>ecological metagenomes</taxon>
    </lineage>
</organism>
<dbReference type="CDD" id="cd02165">
    <property type="entry name" value="NMNAT"/>
    <property type="match status" value="1"/>
</dbReference>
<accession>A0A3B1BXU9</accession>
<keyword evidence="5" id="KW-0547">Nucleotide-binding</keyword>
<dbReference type="InterPro" id="IPR004821">
    <property type="entry name" value="Cyt_trans-like"/>
</dbReference>
<dbReference type="NCBIfam" id="TIGR00482">
    <property type="entry name" value="nicotinate (nicotinamide) nucleotide adenylyltransferase"/>
    <property type="match status" value="1"/>
</dbReference>
<dbReference type="PANTHER" id="PTHR39321">
    <property type="entry name" value="NICOTINATE-NUCLEOTIDE ADENYLYLTRANSFERASE-RELATED"/>
    <property type="match status" value="1"/>
</dbReference>
<dbReference type="NCBIfam" id="NF000839">
    <property type="entry name" value="PRK00071.1-1"/>
    <property type="match status" value="1"/>
</dbReference>
<dbReference type="GO" id="GO:0004515">
    <property type="term" value="F:nicotinate-nucleotide adenylyltransferase activity"/>
    <property type="evidence" value="ECO:0007669"/>
    <property type="project" value="UniProtKB-EC"/>
</dbReference>
<dbReference type="HAMAP" id="MF_00244">
    <property type="entry name" value="NaMN_adenylyltr"/>
    <property type="match status" value="1"/>
</dbReference>
<evidence type="ECO:0000256" key="5">
    <source>
        <dbReference type="ARBA" id="ARBA00022741"/>
    </source>
</evidence>
<dbReference type="UniPathway" id="UPA00253"/>
<feature type="domain" description="Cytidyltransferase-like" evidence="8">
    <location>
        <begin position="4"/>
        <end position="183"/>
    </location>
</feature>
<dbReference type="SUPFAM" id="SSF52374">
    <property type="entry name" value="Nucleotidylyl transferase"/>
    <property type="match status" value="1"/>
</dbReference>
<dbReference type="EMBL" id="UOFY01000037">
    <property type="protein sequence ID" value="VAX09457.1"/>
    <property type="molecule type" value="Genomic_DNA"/>
</dbReference>
<evidence type="ECO:0000313" key="9">
    <source>
        <dbReference type="EMBL" id="VAX09457.1"/>
    </source>
</evidence>
<dbReference type="InterPro" id="IPR005248">
    <property type="entry name" value="NadD/NMNAT"/>
</dbReference>
<evidence type="ECO:0000256" key="3">
    <source>
        <dbReference type="ARBA" id="ARBA00022679"/>
    </source>
</evidence>
<evidence type="ECO:0000256" key="1">
    <source>
        <dbReference type="ARBA" id="ARBA00004790"/>
    </source>
</evidence>
<protein>
    <submittedName>
        <fullName evidence="9">Nicotinate-nucleotide adenylyltransferase</fullName>
        <ecNumber evidence="9">2.7.7.18</ecNumber>
    </submittedName>
</protein>
<sequence length="215" mass="24572">MIGIYGGTFDPIHYGHLRPALDVYQALPFSEIRFVPCGEPAHRGAPLTDAAHRLVMLRMALANQAVFKIDERELHRKGPSYMVDTLKELRAECGKQSLSLILGFDAFLGLESWHQWQDIFKLAHLVVTHRPGWHKSKIERRPALKQMVDHRQMAGESLSQYPAGGIAFIAVTQLDISSTLIRELIMAGKDVRYLLPDNVYELIKQEKLYNYYVRT</sequence>
<dbReference type="NCBIfam" id="TIGR00125">
    <property type="entry name" value="cyt_tran_rel"/>
    <property type="match status" value="1"/>
</dbReference>
<dbReference type="Pfam" id="PF01467">
    <property type="entry name" value="CTP_transf_like"/>
    <property type="match status" value="1"/>
</dbReference>
<dbReference type="GO" id="GO:0005524">
    <property type="term" value="F:ATP binding"/>
    <property type="evidence" value="ECO:0007669"/>
    <property type="project" value="UniProtKB-KW"/>
</dbReference>
<dbReference type="InterPro" id="IPR014729">
    <property type="entry name" value="Rossmann-like_a/b/a_fold"/>
</dbReference>
<name>A0A3B1BXU9_9ZZZZ</name>
<evidence type="ECO:0000259" key="8">
    <source>
        <dbReference type="Pfam" id="PF01467"/>
    </source>
</evidence>
<dbReference type="PANTHER" id="PTHR39321:SF3">
    <property type="entry name" value="PHOSPHOPANTETHEINE ADENYLYLTRANSFERASE"/>
    <property type="match status" value="1"/>
</dbReference>